<dbReference type="PIRSF" id="PIRSF006468">
    <property type="entry name" value="BCAT1"/>
    <property type="match status" value="1"/>
</dbReference>
<proteinExistence type="inferred from homology"/>
<evidence type="ECO:0000256" key="6">
    <source>
        <dbReference type="ARBA" id="ARBA00022898"/>
    </source>
</evidence>
<evidence type="ECO:0000256" key="3">
    <source>
        <dbReference type="ARBA" id="ARBA00022576"/>
    </source>
</evidence>
<dbReference type="GO" id="GO:0052656">
    <property type="term" value="F:L-isoleucine-2-oxoglutarate transaminase activity"/>
    <property type="evidence" value="ECO:0007669"/>
    <property type="project" value="RHEA"/>
</dbReference>
<comment type="similarity">
    <text evidence="2 9">Belongs to the class-IV pyridoxal-phosphate-dependent aminotransferase family.</text>
</comment>
<dbReference type="GO" id="GO:0005739">
    <property type="term" value="C:mitochondrion"/>
    <property type="evidence" value="ECO:0007669"/>
    <property type="project" value="TreeGrafter"/>
</dbReference>
<gene>
    <name evidence="12" type="ORF">SCHPADRAFT_421093</name>
</gene>
<comment type="catalytic activity">
    <reaction evidence="11">
        <text>L-valine + 2-oxoglutarate = 3-methyl-2-oxobutanoate + L-glutamate</text>
        <dbReference type="Rhea" id="RHEA:24813"/>
        <dbReference type="ChEBI" id="CHEBI:11851"/>
        <dbReference type="ChEBI" id="CHEBI:16810"/>
        <dbReference type="ChEBI" id="CHEBI:29985"/>
        <dbReference type="ChEBI" id="CHEBI:57762"/>
        <dbReference type="EC" id="2.6.1.42"/>
    </reaction>
</comment>
<dbReference type="InterPro" id="IPR043132">
    <property type="entry name" value="BCAT-like_C"/>
</dbReference>
<dbReference type="FunFam" id="3.30.470.10:FF:000002">
    <property type="entry name" value="Branched-chain-amino-acid aminotransferase"/>
    <property type="match status" value="1"/>
</dbReference>
<evidence type="ECO:0000256" key="8">
    <source>
        <dbReference type="PIRSR" id="PIRSR006468-1"/>
    </source>
</evidence>
<dbReference type="CDD" id="cd01557">
    <property type="entry name" value="BCAT_beta_family"/>
    <property type="match status" value="1"/>
</dbReference>
<dbReference type="Proteomes" id="UP000053477">
    <property type="component" value="Unassembled WGS sequence"/>
</dbReference>
<comment type="catalytic activity">
    <reaction evidence="11">
        <text>L-isoleucine + 2-oxoglutarate = (S)-3-methyl-2-oxopentanoate + L-glutamate</text>
        <dbReference type="Rhea" id="RHEA:24801"/>
        <dbReference type="ChEBI" id="CHEBI:16810"/>
        <dbReference type="ChEBI" id="CHEBI:29985"/>
        <dbReference type="ChEBI" id="CHEBI:35146"/>
        <dbReference type="ChEBI" id="CHEBI:58045"/>
        <dbReference type="EC" id="2.6.1.42"/>
    </reaction>
</comment>
<dbReference type="Pfam" id="PF01063">
    <property type="entry name" value="Aminotran_4"/>
    <property type="match status" value="1"/>
</dbReference>
<keyword evidence="4 11" id="KW-0028">Amino-acid biosynthesis</keyword>
<comment type="catalytic activity">
    <reaction evidence="11">
        <text>L-leucine + 2-oxoglutarate = 4-methyl-2-oxopentanoate + L-glutamate</text>
        <dbReference type="Rhea" id="RHEA:18321"/>
        <dbReference type="ChEBI" id="CHEBI:16810"/>
        <dbReference type="ChEBI" id="CHEBI:17865"/>
        <dbReference type="ChEBI" id="CHEBI:29985"/>
        <dbReference type="ChEBI" id="CHEBI:57427"/>
        <dbReference type="EC" id="2.6.1.42"/>
    </reaction>
</comment>
<evidence type="ECO:0000256" key="5">
    <source>
        <dbReference type="ARBA" id="ARBA00022679"/>
    </source>
</evidence>
<dbReference type="EMBL" id="KQ085979">
    <property type="protein sequence ID" value="KLO12355.1"/>
    <property type="molecule type" value="Genomic_DNA"/>
</dbReference>
<dbReference type="Gene3D" id="3.20.10.10">
    <property type="entry name" value="D-amino Acid Aminotransferase, subunit A, domain 2"/>
    <property type="match status" value="1"/>
</dbReference>
<name>A0A0H2RK25_9AGAM</name>
<dbReference type="GO" id="GO:0052654">
    <property type="term" value="F:L-leucine-2-oxoglutarate transaminase activity"/>
    <property type="evidence" value="ECO:0007669"/>
    <property type="project" value="RHEA"/>
</dbReference>
<dbReference type="Gene3D" id="3.30.470.10">
    <property type="match status" value="1"/>
</dbReference>
<dbReference type="OrthoDB" id="1732691at2759"/>
<dbReference type="NCBIfam" id="NF009897">
    <property type="entry name" value="PRK13357.1"/>
    <property type="match status" value="1"/>
</dbReference>
<dbReference type="InParanoid" id="A0A0H2RK25"/>
<evidence type="ECO:0000256" key="11">
    <source>
        <dbReference type="RuleBase" id="RU004517"/>
    </source>
</evidence>
<dbReference type="EC" id="2.6.1.42" evidence="11"/>
<evidence type="ECO:0000256" key="9">
    <source>
        <dbReference type="RuleBase" id="RU004106"/>
    </source>
</evidence>
<dbReference type="SUPFAM" id="SSF56752">
    <property type="entry name" value="D-aminoacid aminotransferase-like PLP-dependent enzymes"/>
    <property type="match status" value="1"/>
</dbReference>
<dbReference type="GO" id="GO:0009099">
    <property type="term" value="P:L-valine biosynthetic process"/>
    <property type="evidence" value="ECO:0007669"/>
    <property type="project" value="TreeGrafter"/>
</dbReference>
<dbReference type="AlphaFoldDB" id="A0A0H2RK25"/>
<feature type="modified residue" description="N6-(pyridoxal phosphate)lysine" evidence="8">
    <location>
        <position position="231"/>
    </location>
</feature>
<evidence type="ECO:0000256" key="4">
    <source>
        <dbReference type="ARBA" id="ARBA00022605"/>
    </source>
</evidence>
<evidence type="ECO:0000313" key="12">
    <source>
        <dbReference type="EMBL" id="KLO12355.1"/>
    </source>
</evidence>
<dbReference type="GO" id="GO:0009098">
    <property type="term" value="P:L-leucine biosynthetic process"/>
    <property type="evidence" value="ECO:0007669"/>
    <property type="project" value="TreeGrafter"/>
</dbReference>
<dbReference type="GO" id="GO:0052655">
    <property type="term" value="F:L-valine-2-oxoglutarate transaminase activity"/>
    <property type="evidence" value="ECO:0007669"/>
    <property type="project" value="RHEA"/>
</dbReference>
<evidence type="ECO:0000256" key="7">
    <source>
        <dbReference type="ARBA" id="ARBA00023304"/>
    </source>
</evidence>
<dbReference type="InterPro" id="IPR018300">
    <property type="entry name" value="Aminotrans_IV_CS"/>
</dbReference>
<dbReference type="InterPro" id="IPR043131">
    <property type="entry name" value="BCAT-like_N"/>
</dbReference>
<dbReference type="STRING" id="27342.A0A0H2RK25"/>
<dbReference type="NCBIfam" id="TIGR01123">
    <property type="entry name" value="ilvE_II"/>
    <property type="match status" value="1"/>
</dbReference>
<reference evidence="12 13" key="1">
    <citation type="submission" date="2015-04" db="EMBL/GenBank/DDBJ databases">
        <title>Complete genome sequence of Schizopora paradoxa KUC8140, a cosmopolitan wood degrader in East Asia.</title>
        <authorList>
            <consortium name="DOE Joint Genome Institute"/>
            <person name="Min B."/>
            <person name="Park H."/>
            <person name="Jang Y."/>
            <person name="Kim J.-J."/>
            <person name="Kim K.H."/>
            <person name="Pangilinan J."/>
            <person name="Lipzen A."/>
            <person name="Riley R."/>
            <person name="Grigoriev I.V."/>
            <person name="Spatafora J.W."/>
            <person name="Choi I.-G."/>
        </authorList>
    </citation>
    <scope>NUCLEOTIDE SEQUENCE [LARGE SCALE GENOMIC DNA]</scope>
    <source>
        <strain evidence="12 13">KUC8140</strain>
    </source>
</reference>
<dbReference type="PANTHER" id="PTHR11825:SF44">
    <property type="entry name" value="BRANCHED-CHAIN-AMINO-ACID AMINOTRANSFERASE"/>
    <property type="match status" value="1"/>
</dbReference>
<evidence type="ECO:0000313" key="13">
    <source>
        <dbReference type="Proteomes" id="UP000053477"/>
    </source>
</evidence>
<evidence type="ECO:0000256" key="1">
    <source>
        <dbReference type="ARBA" id="ARBA00001933"/>
    </source>
</evidence>
<dbReference type="InterPro" id="IPR005786">
    <property type="entry name" value="B_amino_transII"/>
</dbReference>
<keyword evidence="5 11" id="KW-0808">Transferase</keyword>
<accession>A0A0H2RK25</accession>
<keyword evidence="6 10" id="KW-0663">Pyridoxal phosphate</keyword>
<organism evidence="12 13">
    <name type="scientific">Schizopora paradoxa</name>
    <dbReference type="NCBI Taxonomy" id="27342"/>
    <lineage>
        <taxon>Eukaryota</taxon>
        <taxon>Fungi</taxon>
        <taxon>Dikarya</taxon>
        <taxon>Basidiomycota</taxon>
        <taxon>Agaricomycotina</taxon>
        <taxon>Agaricomycetes</taxon>
        <taxon>Hymenochaetales</taxon>
        <taxon>Schizoporaceae</taxon>
        <taxon>Schizopora</taxon>
    </lineage>
</organism>
<dbReference type="InterPro" id="IPR033939">
    <property type="entry name" value="BCAT_family"/>
</dbReference>
<comment type="cofactor">
    <cofactor evidence="1 10">
        <name>pyridoxal 5'-phosphate</name>
        <dbReference type="ChEBI" id="CHEBI:597326"/>
    </cofactor>
</comment>
<dbReference type="InterPro" id="IPR036038">
    <property type="entry name" value="Aminotransferase-like"/>
</dbReference>
<sequence>MAPVATANGNTHTPSIPETLKKVEVVKDQDVQADMDPSKLTIKLADKLKAIPEPETLVFGQVMTDHMLVMNFDAESGWSAPVIQPYQPLQLDPASSCFQYCTNVFEGMKAYVGPDGEPRLFRPELNMARLQTSVGRVALPPINPEALLVLLKKLVSIEKRWIPKLPGYSLYIRPTVIGTRAALGVAASTSSMLYVILCPTGPYFPSGVSGISLLAESESVRSWPGGTGGYKLGLNYAPCFAPQRIAAKLGYMQILWLLGEDRRITEAGAMNFFVVVKRDDGDLDVLTPPLDGTILPGITRASVLALCEAHSPATPLPGLSPDLKLHIHERTITMPEVVQLHQSGRLTEAFCVGTAVIVAGVSRIGFEGKEVKFSMGSDNQQYVTAALANRLEAIQEGRFEWQGWSVSCN</sequence>
<keyword evidence="7 11" id="KW-0100">Branched-chain amino acid biosynthesis</keyword>
<dbReference type="InterPro" id="IPR001544">
    <property type="entry name" value="Aminotrans_IV"/>
</dbReference>
<dbReference type="PANTHER" id="PTHR11825">
    <property type="entry name" value="SUBGROUP IIII AMINOTRANSFERASE"/>
    <property type="match status" value="1"/>
</dbReference>
<keyword evidence="3 11" id="KW-0032">Aminotransferase</keyword>
<dbReference type="PROSITE" id="PS00770">
    <property type="entry name" value="AA_TRANSFER_CLASS_4"/>
    <property type="match status" value="1"/>
</dbReference>
<evidence type="ECO:0000256" key="10">
    <source>
        <dbReference type="RuleBase" id="RU004516"/>
    </source>
</evidence>
<evidence type="ECO:0000256" key="2">
    <source>
        <dbReference type="ARBA" id="ARBA00009320"/>
    </source>
</evidence>
<protein>
    <recommendedName>
        <fullName evidence="11">Branched-chain-amino-acid aminotransferase</fullName>
        <ecNumber evidence="11">2.6.1.42</ecNumber>
    </recommendedName>
</protein>
<keyword evidence="13" id="KW-1185">Reference proteome</keyword>